<evidence type="ECO:0000313" key="2">
    <source>
        <dbReference type="Proteomes" id="UP000004470"/>
    </source>
</evidence>
<evidence type="ECO:0000313" key="1">
    <source>
        <dbReference type="EMBL" id="EFL96249.1"/>
    </source>
</evidence>
<protein>
    <submittedName>
        <fullName evidence="1">Uncharacterized protein</fullName>
    </submittedName>
</protein>
<name>E0NDC8_PEDAC</name>
<proteinExistence type="predicted"/>
<accession>E0NDC8</accession>
<keyword evidence="2" id="KW-1185">Reference proteome</keyword>
<organism evidence="1 2">
    <name type="scientific">Pediococcus acidilactici DSM 20284</name>
    <dbReference type="NCBI Taxonomy" id="862514"/>
    <lineage>
        <taxon>Bacteria</taxon>
        <taxon>Bacillati</taxon>
        <taxon>Bacillota</taxon>
        <taxon>Bacilli</taxon>
        <taxon>Lactobacillales</taxon>
        <taxon>Lactobacillaceae</taxon>
        <taxon>Pediococcus</taxon>
        <taxon>Pediococcus acidilactici group</taxon>
    </lineage>
</organism>
<comment type="caution">
    <text evidence="1">The sequence shown here is derived from an EMBL/GenBank/DDBJ whole genome shotgun (WGS) entry which is preliminary data.</text>
</comment>
<gene>
    <name evidence="1" type="ORF">HMPREF0623_0300</name>
</gene>
<dbReference type="eggNOG" id="COG4926">
    <property type="taxonomic scope" value="Bacteria"/>
</dbReference>
<dbReference type="AlphaFoldDB" id="E0NDC8"/>
<dbReference type="Proteomes" id="UP000004470">
    <property type="component" value="Unassembled WGS sequence"/>
</dbReference>
<dbReference type="EMBL" id="AEEG01000002">
    <property type="protein sequence ID" value="EFL96249.1"/>
    <property type="molecule type" value="Genomic_DNA"/>
</dbReference>
<sequence length="105" mass="11401">MKLTKIIQLTAPADNDALGLKKGDNYYVVTHAKGIVGLGDFVNDLIPDVATLETDGLMSKKDKANLDKLMGPQDKIQMKSPDGSIFNITISNDGKLLPVKEDKDE</sequence>
<dbReference type="HOGENOM" id="CLU_176991_0_0_9"/>
<reference evidence="1" key="1">
    <citation type="submission" date="2010-07" db="EMBL/GenBank/DDBJ databases">
        <authorList>
            <person name="Muzny D."/>
            <person name="Qin X."/>
            <person name="Deng J."/>
            <person name="Jiang H."/>
            <person name="Liu Y."/>
            <person name="Qu J."/>
            <person name="Song X.-Z."/>
            <person name="Zhang L."/>
            <person name="Thornton R."/>
            <person name="Coyle M."/>
            <person name="Francisco L."/>
            <person name="Jackson L."/>
            <person name="Javaid M."/>
            <person name="Korchina V."/>
            <person name="Kovar C."/>
            <person name="Mata R."/>
            <person name="Mathew T."/>
            <person name="Ngo R."/>
            <person name="Nguyen L."/>
            <person name="Nguyen N."/>
            <person name="Okwuonu G."/>
            <person name="Ongeri F."/>
            <person name="Pham C."/>
            <person name="Simmons D."/>
            <person name="Wilczek-Boney K."/>
            <person name="Hale W."/>
            <person name="Jakkamsetti A."/>
            <person name="Pham P."/>
            <person name="Ruth R."/>
            <person name="San Lucas F."/>
            <person name="Warren J."/>
            <person name="Zhang J."/>
            <person name="Zhao Z."/>
            <person name="Zhou C."/>
            <person name="Zhu D."/>
            <person name="Lee S."/>
            <person name="Bess C."/>
            <person name="Blankenburg K."/>
            <person name="Forbes L."/>
            <person name="Fu Q."/>
            <person name="Gubbala S."/>
            <person name="Hirani K."/>
            <person name="Jayaseelan J.C."/>
            <person name="Lara F."/>
            <person name="Munidasa M."/>
            <person name="Palculict T."/>
            <person name="Patil S."/>
            <person name="Pu L.-L."/>
            <person name="Saada N."/>
            <person name="Tang L."/>
            <person name="Weissenberger G."/>
            <person name="Zhu Y."/>
            <person name="Hemphill L."/>
            <person name="Shang Y."/>
            <person name="Youmans B."/>
            <person name="Ayvaz T."/>
            <person name="Ross M."/>
            <person name="Santibanez J."/>
            <person name="Aqrawi P."/>
            <person name="Gross S."/>
            <person name="Joshi V."/>
            <person name="Fowler G."/>
            <person name="Nazareth L."/>
            <person name="Reid J."/>
            <person name="Worley K."/>
            <person name="Petrosino J."/>
            <person name="Highlander S."/>
            <person name="Gibbs R."/>
        </authorList>
    </citation>
    <scope>NUCLEOTIDE SEQUENCE [LARGE SCALE GENOMIC DNA]</scope>
    <source>
        <strain evidence="1">DSM 20284</strain>
    </source>
</reference>